<feature type="transmembrane region" description="Helical" evidence="9">
    <location>
        <begin position="192"/>
        <end position="209"/>
    </location>
</feature>
<feature type="transmembrane region" description="Helical" evidence="9">
    <location>
        <begin position="263"/>
        <end position="284"/>
    </location>
</feature>
<keyword evidence="6 9" id="KW-1133">Transmembrane helix</keyword>
<dbReference type="Pfam" id="PF02653">
    <property type="entry name" value="BPD_transp_2"/>
    <property type="match status" value="1"/>
</dbReference>
<keyword evidence="2" id="KW-0813">Transport</keyword>
<keyword evidence="3" id="KW-1003">Cell membrane</keyword>
<evidence type="ECO:0000313" key="11">
    <source>
        <dbReference type="Proteomes" id="UP001232493"/>
    </source>
</evidence>
<keyword evidence="7 9" id="KW-0472">Membrane</keyword>
<dbReference type="Proteomes" id="UP001232493">
    <property type="component" value="Chromosome"/>
</dbReference>
<feature type="transmembrane region" description="Helical" evidence="9">
    <location>
        <begin position="143"/>
        <end position="162"/>
    </location>
</feature>
<evidence type="ECO:0000256" key="2">
    <source>
        <dbReference type="ARBA" id="ARBA00022448"/>
    </source>
</evidence>
<feature type="transmembrane region" description="Helical" evidence="9">
    <location>
        <begin position="229"/>
        <end position="251"/>
    </location>
</feature>
<evidence type="ECO:0000256" key="1">
    <source>
        <dbReference type="ARBA" id="ARBA00004651"/>
    </source>
</evidence>
<comment type="similarity">
    <text evidence="8">Belongs to the binding-protein-dependent transport system permease family. LivHM subfamily.</text>
</comment>
<evidence type="ECO:0000256" key="8">
    <source>
        <dbReference type="ARBA" id="ARBA00037998"/>
    </source>
</evidence>
<comment type="subcellular location">
    <subcellularLocation>
        <location evidence="1">Cell membrane</location>
        <topology evidence="1">Multi-pass membrane protein</topology>
    </subcellularLocation>
</comment>
<feature type="transmembrane region" description="Helical" evidence="9">
    <location>
        <begin position="6"/>
        <end position="28"/>
    </location>
</feature>
<dbReference type="EMBL" id="CP069362">
    <property type="protein sequence ID" value="WGS65108.1"/>
    <property type="molecule type" value="Genomic_DNA"/>
</dbReference>
<evidence type="ECO:0000256" key="9">
    <source>
        <dbReference type="SAM" id="Phobius"/>
    </source>
</evidence>
<proteinExistence type="inferred from homology"/>
<feature type="transmembrane region" description="Helical" evidence="9">
    <location>
        <begin position="90"/>
        <end position="112"/>
    </location>
</feature>
<evidence type="ECO:0000313" key="10">
    <source>
        <dbReference type="EMBL" id="WGS65108.1"/>
    </source>
</evidence>
<dbReference type="PANTHER" id="PTHR11795">
    <property type="entry name" value="BRANCHED-CHAIN AMINO ACID TRANSPORT SYSTEM PERMEASE PROTEIN LIVH"/>
    <property type="match status" value="1"/>
</dbReference>
<dbReference type="InterPro" id="IPR001851">
    <property type="entry name" value="ABC_transp_permease"/>
</dbReference>
<evidence type="ECO:0000256" key="4">
    <source>
        <dbReference type="ARBA" id="ARBA00022692"/>
    </source>
</evidence>
<dbReference type="InterPro" id="IPR052157">
    <property type="entry name" value="BCAA_transport_permease"/>
</dbReference>
<dbReference type="RefSeq" id="WP_280999278.1">
    <property type="nucleotide sequence ID" value="NZ_CP069362.1"/>
</dbReference>
<keyword evidence="5" id="KW-0029">Amino-acid transport</keyword>
<gene>
    <name evidence="10" type="ORF">JRV97_00710</name>
</gene>
<sequence>MLILQSIILGIPQGALYGLMAFGIALIFRSVGVMNFAHGHAGMIATFFAFTIYTITNSLIISILSALFFGFFLGYLIDKILKPIKHISHGGMLIVTLGLLMIFEGLSVLIWGTDYQSFPELFTGPPLIMHLGENILVMPINDLGITIISLSVAIIMALFLKFTKLGTAIRARSQDEIGAGVVGISINKIDSIVWGIGIMLSALVGILIAPKEYIHPNMMINMQLYGFTAGVLGGFSSLFGAIFGGIILGILEKIVGMYISPDFQLSIVLALIIIMLVVKPSGIFSKGFEGRV</sequence>
<feature type="transmembrane region" description="Helical" evidence="9">
    <location>
        <begin position="59"/>
        <end position="78"/>
    </location>
</feature>
<protein>
    <submittedName>
        <fullName evidence="10">Branched-chain amino acid ABC transporter permease</fullName>
    </submittedName>
</protein>
<organism evidence="10 11">
    <name type="scientific">Marinitoga aeolica</name>
    <dbReference type="NCBI Taxonomy" id="2809031"/>
    <lineage>
        <taxon>Bacteria</taxon>
        <taxon>Thermotogati</taxon>
        <taxon>Thermotogota</taxon>
        <taxon>Thermotogae</taxon>
        <taxon>Petrotogales</taxon>
        <taxon>Petrotogaceae</taxon>
        <taxon>Marinitoga</taxon>
    </lineage>
</organism>
<dbReference type="CDD" id="cd06582">
    <property type="entry name" value="TM_PBP1_LivH_like"/>
    <property type="match status" value="1"/>
</dbReference>
<evidence type="ECO:0000256" key="5">
    <source>
        <dbReference type="ARBA" id="ARBA00022970"/>
    </source>
</evidence>
<keyword evidence="11" id="KW-1185">Reference proteome</keyword>
<name>A0ABY8PRG4_9BACT</name>
<evidence type="ECO:0000256" key="3">
    <source>
        <dbReference type="ARBA" id="ARBA00022475"/>
    </source>
</evidence>
<dbReference type="PANTHER" id="PTHR11795:SF451">
    <property type="entry name" value="ABC TRANSPORTER PERMEASE PROTEIN"/>
    <property type="match status" value="1"/>
</dbReference>
<accession>A0ABY8PRG4</accession>
<evidence type="ECO:0000256" key="6">
    <source>
        <dbReference type="ARBA" id="ARBA00022989"/>
    </source>
</evidence>
<evidence type="ECO:0000256" key="7">
    <source>
        <dbReference type="ARBA" id="ARBA00023136"/>
    </source>
</evidence>
<reference evidence="10 11" key="1">
    <citation type="submission" date="2021-02" db="EMBL/GenBank/DDBJ databases">
        <title>Characterization of Marinitoga sp. nov. str. BP5-C20A.</title>
        <authorList>
            <person name="Erauso G."/>
            <person name="Postec A."/>
        </authorList>
    </citation>
    <scope>NUCLEOTIDE SEQUENCE [LARGE SCALE GENOMIC DNA]</scope>
    <source>
        <strain evidence="10 11">BP5-C20A</strain>
    </source>
</reference>
<keyword evidence="4 9" id="KW-0812">Transmembrane</keyword>